<proteinExistence type="predicted"/>
<name>A0A3Q1GP71_9TELE</name>
<dbReference type="AlphaFoldDB" id="A0A3Q1GP71"/>
<keyword evidence="3" id="KW-1185">Reference proteome</keyword>
<dbReference type="Pfam" id="PF13358">
    <property type="entry name" value="DDE_3"/>
    <property type="match status" value="1"/>
</dbReference>
<protein>
    <recommendedName>
        <fullName evidence="1">Tc1-like transposase DDE domain-containing protein</fullName>
    </recommendedName>
</protein>
<dbReference type="GeneTree" id="ENSGT00940000180182"/>
<dbReference type="InParanoid" id="A0A3Q1GP71"/>
<dbReference type="STRING" id="80966.ENSAPOP00000032561"/>
<organism evidence="2 3">
    <name type="scientific">Acanthochromis polyacanthus</name>
    <name type="common">spiny chromis</name>
    <dbReference type="NCBI Taxonomy" id="80966"/>
    <lineage>
        <taxon>Eukaryota</taxon>
        <taxon>Metazoa</taxon>
        <taxon>Chordata</taxon>
        <taxon>Craniata</taxon>
        <taxon>Vertebrata</taxon>
        <taxon>Euteleostomi</taxon>
        <taxon>Actinopterygii</taxon>
        <taxon>Neopterygii</taxon>
        <taxon>Teleostei</taxon>
        <taxon>Neoteleostei</taxon>
        <taxon>Acanthomorphata</taxon>
        <taxon>Ovalentaria</taxon>
        <taxon>Pomacentridae</taxon>
        <taxon>Acanthochromis</taxon>
    </lineage>
</organism>
<dbReference type="GO" id="GO:0003676">
    <property type="term" value="F:nucleic acid binding"/>
    <property type="evidence" value="ECO:0007669"/>
    <property type="project" value="InterPro"/>
</dbReference>
<reference evidence="2" key="2">
    <citation type="submission" date="2025-09" db="UniProtKB">
        <authorList>
            <consortium name="Ensembl"/>
        </authorList>
    </citation>
    <scope>IDENTIFICATION</scope>
</reference>
<evidence type="ECO:0000313" key="2">
    <source>
        <dbReference type="Ensembl" id="ENSAPOP00000032561.1"/>
    </source>
</evidence>
<feature type="domain" description="Tc1-like transposase DDE" evidence="1">
    <location>
        <begin position="15"/>
        <end position="56"/>
    </location>
</feature>
<evidence type="ECO:0000259" key="1">
    <source>
        <dbReference type="Pfam" id="PF13358"/>
    </source>
</evidence>
<dbReference type="Gene3D" id="3.30.420.10">
    <property type="entry name" value="Ribonuclease H-like superfamily/Ribonuclease H"/>
    <property type="match status" value="1"/>
</dbReference>
<dbReference type="Ensembl" id="ENSAPOT00000034016.1">
    <property type="protein sequence ID" value="ENSAPOP00000032561.1"/>
    <property type="gene ID" value="ENSAPOG00000020567.1"/>
</dbReference>
<evidence type="ECO:0000313" key="3">
    <source>
        <dbReference type="Proteomes" id="UP000257200"/>
    </source>
</evidence>
<dbReference type="InterPro" id="IPR038717">
    <property type="entry name" value="Tc1-like_DDE_dom"/>
</dbReference>
<sequence length="99" mass="11716">MKTDIFQHDNDLKHSKKFKVLEWPPQSPDLNPIEHLWEILNHYQDKSTHIKSEEALWKDCQSTWSKMTKDICRKLLHRVHASQAARSPQAEGIPYKILT</sequence>
<dbReference type="Proteomes" id="UP000257200">
    <property type="component" value="Unplaced"/>
</dbReference>
<reference evidence="2" key="1">
    <citation type="submission" date="2025-08" db="UniProtKB">
        <authorList>
            <consortium name="Ensembl"/>
        </authorList>
    </citation>
    <scope>IDENTIFICATION</scope>
</reference>
<dbReference type="InterPro" id="IPR036397">
    <property type="entry name" value="RNaseH_sf"/>
</dbReference>
<accession>A0A3Q1GP71</accession>